<keyword evidence="1" id="KW-0175">Coiled coil</keyword>
<organism evidence="2 3">
    <name type="scientific">Pedobacter helvus</name>
    <dbReference type="NCBI Taxonomy" id="2563444"/>
    <lineage>
        <taxon>Bacteria</taxon>
        <taxon>Pseudomonadati</taxon>
        <taxon>Bacteroidota</taxon>
        <taxon>Sphingobacteriia</taxon>
        <taxon>Sphingobacteriales</taxon>
        <taxon>Sphingobacteriaceae</taxon>
        <taxon>Pedobacter</taxon>
    </lineage>
</organism>
<comment type="caution">
    <text evidence="2">The sequence shown here is derived from an EMBL/GenBank/DDBJ whole genome shotgun (WGS) entry which is preliminary data.</text>
</comment>
<gene>
    <name evidence="2" type="ORF">E5L68_007340</name>
</gene>
<dbReference type="RefSeq" id="WP_138730410.1">
    <property type="nucleotide sequence ID" value="NZ_SRMP02000010.1"/>
</dbReference>
<keyword evidence="3" id="KW-1185">Reference proteome</keyword>
<feature type="coiled-coil region" evidence="1">
    <location>
        <begin position="30"/>
        <end position="64"/>
    </location>
</feature>
<reference evidence="2 3" key="1">
    <citation type="submission" date="2024-12" db="EMBL/GenBank/DDBJ databases">
        <authorList>
            <person name="Hu S."/>
        </authorList>
    </citation>
    <scope>NUCLEOTIDE SEQUENCE [LARGE SCALE GENOMIC DNA]</scope>
    <source>
        <strain evidence="2 3">P-25</strain>
    </source>
</reference>
<evidence type="ECO:0000256" key="1">
    <source>
        <dbReference type="SAM" id="Coils"/>
    </source>
</evidence>
<evidence type="ECO:0000313" key="3">
    <source>
        <dbReference type="Proteomes" id="UP001517367"/>
    </source>
</evidence>
<proteinExistence type="predicted"/>
<dbReference type="Proteomes" id="UP001517367">
    <property type="component" value="Unassembled WGS sequence"/>
</dbReference>
<sequence length="173" mass="19857">MINTFLNFCLKWFYRKDKEITTEIESFEKISALTAQLSQALDENKALADDIDNLRKVNTNLSSRNLDATISEISRKDYDTVLNYINASSTKEKLKFSFRELLGILKKKPNIDVPEVYSSATYKASMENLISYLASENLLKTYSTIELKQGRGESVTKFEFSPSFKDFLNIDTD</sequence>
<protein>
    <submittedName>
        <fullName evidence="2">Uncharacterized protein</fullName>
    </submittedName>
</protein>
<dbReference type="EMBL" id="SRMP02000010">
    <property type="protein sequence ID" value="MFN0291201.1"/>
    <property type="molecule type" value="Genomic_DNA"/>
</dbReference>
<accession>A0ABW9JGT2</accession>
<evidence type="ECO:0000313" key="2">
    <source>
        <dbReference type="EMBL" id="MFN0291201.1"/>
    </source>
</evidence>
<name>A0ABW9JGT2_9SPHI</name>